<keyword evidence="4" id="KW-1185">Reference proteome</keyword>
<dbReference type="InterPro" id="IPR013087">
    <property type="entry name" value="Znf_C2H2_type"/>
</dbReference>
<dbReference type="EMBL" id="MVGC01000083">
    <property type="protein sequence ID" value="RJE24375.1"/>
    <property type="molecule type" value="Genomic_DNA"/>
</dbReference>
<feature type="compositionally biased region" description="Polar residues" evidence="1">
    <location>
        <begin position="640"/>
        <end position="652"/>
    </location>
</feature>
<feature type="compositionally biased region" description="Polar residues" evidence="1">
    <location>
        <begin position="620"/>
        <end position="633"/>
    </location>
</feature>
<feature type="compositionally biased region" description="Low complexity" evidence="1">
    <location>
        <begin position="667"/>
        <end position="680"/>
    </location>
</feature>
<sequence>MANDESDWLQRFLQTGIYPPDVSQPHFPANDPSPSSVNRELSLGVPSPYQMLMTMTNNNPSQYFQRHTENGTATVPQGTLYVDPREVNPSLIRARLASPGTYQVVPEGNAAPQSIHRLSHSYQSSATPVGERSDNPPYSGPQTAPQNAYTSSISQRPQMTAPIESPALQNHSQPSKALPALTENHQSNSAHSASYPNPPASASQQPSQQEPAFIKWSAAQKPSQPFKTSHVKASPASGNQYQGNSVQPGGQSTCPGSILPKRPTVPVKSSSPTIQHLSQPSKPSPTPATLHPSSSSHPGQKPHSSAPRHPMPPSAPSPAIQQLSQPSGPSPTPANQNASNSTYPIQASASSLPPTSQRHPMPQSASAVRNPAPIPRPPYNTPQTQQDPNSRDHVTKKRRLEDGSSETKTRPESQQQKTTGPHHPKTPAPTNLSSFTYSSPGGNSLRNRADITQVFNKLDALEKAEYDPTTIARDILIASGRHPTERPLNFHLFPLKDIFVGMTISSDLDTIRWDLVEAETRDQARIASMGLSHPPHQPQQPLTQPAPQSKPLNAIGRPSWPGSSQTQQSFVNTAKPTPSVQNQQFNVPSAPPDNKPKQTSLPSAPTTQQPTEQQPSISPKSNPKSVSVGNTPKKSPVVNPRNQTGPSKQSPVINIPNKTPPVDLTKRGPAGSPARRASPADQPKQTSGAKPAKQTPIVSIPKRTSPQLAVAVSIPKREQSVPPKKRRKQTEAPKMVGKKQPMVEVSVPIKGPVSYPVFMCKWKDCHASLHNLSILKKHVMKIHIPHHLTCEWDGCKRAENMAAAKLYEHILSEHVEPIAWELGDGPSVPATVDNDTSASLKPFAQPGPSQTGGEDSLIFPASDSSIRAFNKVHENTSRPQKAEEILKAVQRLKERIGVGLDPGGCELATPARNERVSNDEEIYIVVPKQREA</sequence>
<gene>
    <name evidence="3" type="ORF">PHISCL_03274</name>
</gene>
<organism evidence="3 4">
    <name type="scientific">Aspergillus sclerotialis</name>
    <dbReference type="NCBI Taxonomy" id="2070753"/>
    <lineage>
        <taxon>Eukaryota</taxon>
        <taxon>Fungi</taxon>
        <taxon>Dikarya</taxon>
        <taxon>Ascomycota</taxon>
        <taxon>Pezizomycotina</taxon>
        <taxon>Eurotiomycetes</taxon>
        <taxon>Eurotiomycetidae</taxon>
        <taxon>Eurotiales</taxon>
        <taxon>Aspergillaceae</taxon>
        <taxon>Aspergillus</taxon>
        <taxon>Aspergillus subgen. Polypaecilum</taxon>
    </lineage>
</organism>
<accession>A0A3A3A2X0</accession>
<feature type="region of interest" description="Disordered" evidence="1">
    <location>
        <begin position="20"/>
        <end position="40"/>
    </location>
</feature>
<comment type="caution">
    <text evidence="3">The sequence shown here is derived from an EMBL/GenBank/DDBJ whole genome shotgun (WGS) entry which is preliminary data.</text>
</comment>
<feature type="region of interest" description="Disordered" evidence="1">
    <location>
        <begin position="826"/>
        <end position="855"/>
    </location>
</feature>
<dbReference type="OrthoDB" id="5424797at2759"/>
<feature type="compositionally biased region" description="Polar residues" evidence="1">
    <location>
        <begin position="267"/>
        <end position="281"/>
    </location>
</feature>
<evidence type="ECO:0000313" key="3">
    <source>
        <dbReference type="EMBL" id="RJE24375.1"/>
    </source>
</evidence>
<evidence type="ECO:0000313" key="4">
    <source>
        <dbReference type="Proteomes" id="UP000266188"/>
    </source>
</evidence>
<feature type="region of interest" description="Disordered" evidence="1">
    <location>
        <begin position="121"/>
        <end position="158"/>
    </location>
</feature>
<protein>
    <submittedName>
        <fullName evidence="3">C2H2 finger domain protein</fullName>
    </submittedName>
</protein>
<dbReference type="PROSITE" id="PS00028">
    <property type="entry name" value="ZINC_FINGER_C2H2_1"/>
    <property type="match status" value="1"/>
</dbReference>
<reference evidence="4" key="1">
    <citation type="submission" date="2017-02" db="EMBL/GenBank/DDBJ databases">
        <authorList>
            <person name="Tafer H."/>
            <person name="Lopandic K."/>
        </authorList>
    </citation>
    <scope>NUCLEOTIDE SEQUENCE [LARGE SCALE GENOMIC DNA]</scope>
    <source>
        <strain evidence="4">CBS 366.77</strain>
    </source>
</reference>
<feature type="compositionally biased region" description="Polar residues" evidence="1">
    <location>
        <begin position="140"/>
        <end position="158"/>
    </location>
</feature>
<feature type="compositionally biased region" description="Low complexity" evidence="1">
    <location>
        <begin position="317"/>
        <end position="327"/>
    </location>
</feature>
<dbReference type="Proteomes" id="UP000266188">
    <property type="component" value="Unassembled WGS sequence"/>
</dbReference>
<dbReference type="STRING" id="2070753.A0A3A3A2X0"/>
<feature type="compositionally biased region" description="Polar residues" evidence="1">
    <location>
        <begin position="333"/>
        <end position="367"/>
    </location>
</feature>
<feature type="region of interest" description="Disordered" evidence="1">
    <location>
        <begin position="529"/>
        <end position="739"/>
    </location>
</feature>
<dbReference type="SMART" id="SM00355">
    <property type="entry name" value="ZnF_C2H2"/>
    <property type="match status" value="2"/>
</dbReference>
<feature type="compositionally biased region" description="Polar residues" evidence="1">
    <location>
        <begin position="428"/>
        <end position="445"/>
    </location>
</feature>
<proteinExistence type="predicted"/>
<feature type="compositionally biased region" description="Low complexity" evidence="1">
    <location>
        <begin position="187"/>
        <end position="209"/>
    </location>
</feature>
<evidence type="ECO:0000259" key="2">
    <source>
        <dbReference type="PROSITE" id="PS00028"/>
    </source>
</evidence>
<feature type="compositionally biased region" description="Polar residues" evidence="1">
    <location>
        <begin position="236"/>
        <end position="255"/>
    </location>
</feature>
<dbReference type="AlphaFoldDB" id="A0A3A3A2X0"/>
<feature type="domain" description="C2H2-type" evidence="2">
    <location>
        <begin position="760"/>
        <end position="783"/>
    </location>
</feature>
<name>A0A3A3A2X0_9EURO</name>
<evidence type="ECO:0000256" key="1">
    <source>
        <dbReference type="SAM" id="MobiDB-lite"/>
    </source>
</evidence>
<feature type="compositionally biased region" description="Basic and acidic residues" evidence="1">
    <location>
        <begin position="389"/>
        <end position="411"/>
    </location>
</feature>
<feature type="compositionally biased region" description="Low complexity" evidence="1">
    <location>
        <begin position="602"/>
        <end position="619"/>
    </location>
</feature>
<feature type="compositionally biased region" description="Polar residues" evidence="1">
    <location>
        <begin position="561"/>
        <end position="587"/>
    </location>
</feature>
<feature type="region of interest" description="Disordered" evidence="1">
    <location>
        <begin position="183"/>
        <end position="445"/>
    </location>
</feature>